<dbReference type="HOGENOM" id="CLU_3066793_0_0_9"/>
<gene>
    <name evidence="1" type="ordered locus">spr1786</name>
</gene>
<organism evidence="1 2">
    <name type="scientific">Streptococcus pneumoniae (strain ATCC BAA-255 / R6)</name>
    <dbReference type="NCBI Taxonomy" id="171101"/>
    <lineage>
        <taxon>Bacteria</taxon>
        <taxon>Bacillati</taxon>
        <taxon>Bacillota</taxon>
        <taxon>Bacilli</taxon>
        <taxon>Lactobacillales</taxon>
        <taxon>Streptococcaceae</taxon>
        <taxon>Streptococcus</taxon>
    </lineage>
</organism>
<reference evidence="1 2" key="1">
    <citation type="journal article" date="2001" name="J. Bacteriol.">
        <title>Genome of the bacterium Streptococcus pneumoniae strain R6.</title>
        <authorList>
            <person name="Hoskins J.A."/>
            <person name="Alborn W.Jr."/>
            <person name="Arnold J."/>
            <person name="Blaszczak L."/>
            <person name="Burgett S."/>
            <person name="DeHoff B.S."/>
            <person name="Estrem S."/>
            <person name="Fritz L."/>
            <person name="Fu D.-J."/>
            <person name="Fuller W."/>
            <person name="Geringer C."/>
            <person name="Gilmour R."/>
            <person name="Glass J.S."/>
            <person name="Khoja H."/>
            <person name="Kraft A."/>
            <person name="LaGace R."/>
            <person name="LeBlanc D.J."/>
            <person name="Lee L.N."/>
            <person name="Lefkowitz E.J."/>
            <person name="Lu J."/>
            <person name="Matsushima P."/>
            <person name="McAhren S."/>
            <person name="McHenney M."/>
            <person name="McLeaster K."/>
            <person name="Mundy C."/>
            <person name="Nicas T.I."/>
            <person name="Norris F.H."/>
            <person name="O'Gara M."/>
            <person name="Peery R."/>
            <person name="Robertson G.T."/>
            <person name="Rockey P."/>
            <person name="Sun P.-M."/>
            <person name="Winkler M.E."/>
            <person name="Yang Y."/>
            <person name="Young-Bellido M."/>
            <person name="Zhao G."/>
            <person name="Zook C."/>
            <person name="Baltz R.H."/>
            <person name="Jaskunas S.Richard."/>
            <person name="Rosteck P.R.Jr."/>
            <person name="Skatrud P.L."/>
            <person name="Glass J.I."/>
        </authorList>
    </citation>
    <scope>NUCLEOTIDE SEQUENCE [LARGE SCALE GENOMIC DNA]</scope>
    <source>
        <strain evidence="2">ATCC BAA-255 / R6</strain>
    </source>
</reference>
<protein>
    <submittedName>
        <fullName evidence="1">Uncharacterized protein</fullName>
    </submittedName>
</protein>
<proteinExistence type="predicted"/>
<dbReference type="AlphaFoldDB" id="Q8CY95"/>
<evidence type="ECO:0000313" key="1">
    <source>
        <dbReference type="EMBL" id="AAL00589.1"/>
    </source>
</evidence>
<keyword evidence="2" id="KW-1185">Reference proteome</keyword>
<sequence length="53" mass="6375">MMDKTFLHRQLLKNLINVLYTYFQEKKRENLKKISVTQNTDFIDLLVIATKDT</sequence>
<dbReference type="EMBL" id="AE007317">
    <property type="protein sequence ID" value="AAL00589.1"/>
    <property type="molecule type" value="Genomic_DNA"/>
</dbReference>
<dbReference type="KEGG" id="spr:spr1786"/>
<dbReference type="PIR" id="H98094">
    <property type="entry name" value="H98094"/>
</dbReference>
<accession>Q8CY95</accession>
<evidence type="ECO:0000313" key="2">
    <source>
        <dbReference type="Proteomes" id="UP000000586"/>
    </source>
</evidence>
<dbReference type="eggNOG" id="ENOG5032AQ3">
    <property type="taxonomic scope" value="Bacteria"/>
</dbReference>
<dbReference type="Proteomes" id="UP000000586">
    <property type="component" value="Chromosome"/>
</dbReference>
<name>Q8CY95_STRR6</name>